<organism evidence="1 2">
    <name type="scientific">Paraburkholderia aspalathi</name>
    <dbReference type="NCBI Taxonomy" id="1324617"/>
    <lineage>
        <taxon>Bacteria</taxon>
        <taxon>Pseudomonadati</taxon>
        <taxon>Pseudomonadota</taxon>
        <taxon>Betaproteobacteria</taxon>
        <taxon>Burkholderiales</taxon>
        <taxon>Burkholderiaceae</taxon>
        <taxon>Paraburkholderia</taxon>
    </lineage>
</organism>
<proteinExistence type="predicted"/>
<dbReference type="RefSeq" id="WP_200621198.1">
    <property type="nucleotide sequence ID" value="NZ_CAJNAU010000076.1"/>
</dbReference>
<accession>A0ABN7MTZ0</accession>
<reference evidence="1 2" key="1">
    <citation type="submission" date="2021-02" db="EMBL/GenBank/DDBJ databases">
        <authorList>
            <person name="Vanwijnsberghe S."/>
        </authorList>
    </citation>
    <scope>NUCLEOTIDE SEQUENCE [LARGE SCALE GENOMIC DNA]</scope>
    <source>
        <strain evidence="1 2">R-69658</strain>
    </source>
</reference>
<sequence length="67" mass="7506">MREVPTKPFRVKLKRVVYAEVVINAASSAEARSQIEQDGPHEWFVSAGDSFDGDLTTIVSIKREITE</sequence>
<evidence type="ECO:0000313" key="2">
    <source>
        <dbReference type="Proteomes" id="UP000674425"/>
    </source>
</evidence>
<keyword evidence="2" id="KW-1185">Reference proteome</keyword>
<protein>
    <submittedName>
        <fullName evidence="1">Uncharacterized protein</fullName>
    </submittedName>
</protein>
<name>A0ABN7MTZ0_9BURK</name>
<comment type="caution">
    <text evidence="1">The sequence shown here is derived from an EMBL/GenBank/DDBJ whole genome shotgun (WGS) entry which is preliminary data.</text>
</comment>
<gene>
    <name evidence="1" type="ORF">R69658_05961</name>
</gene>
<dbReference type="EMBL" id="CAJNAU010000076">
    <property type="protein sequence ID" value="CAE6823562.1"/>
    <property type="molecule type" value="Genomic_DNA"/>
</dbReference>
<evidence type="ECO:0000313" key="1">
    <source>
        <dbReference type="EMBL" id="CAE6823562.1"/>
    </source>
</evidence>
<dbReference type="Proteomes" id="UP000674425">
    <property type="component" value="Unassembled WGS sequence"/>
</dbReference>